<keyword evidence="2 6" id="KW-0479">Metal-binding</keyword>
<dbReference type="STRING" id="1051891.A0A0C3KYP9"/>
<evidence type="ECO:0000313" key="10">
    <source>
        <dbReference type="EMBL" id="KIO26503.1"/>
    </source>
</evidence>
<organism evidence="10 11">
    <name type="scientific">Tulasnella calospora MUT 4182</name>
    <dbReference type="NCBI Taxonomy" id="1051891"/>
    <lineage>
        <taxon>Eukaryota</taxon>
        <taxon>Fungi</taxon>
        <taxon>Dikarya</taxon>
        <taxon>Basidiomycota</taxon>
        <taxon>Agaricomycotina</taxon>
        <taxon>Agaricomycetes</taxon>
        <taxon>Cantharellales</taxon>
        <taxon>Tulasnellaceae</taxon>
        <taxon>Tulasnella</taxon>
    </lineage>
</organism>
<reference evidence="11" key="2">
    <citation type="submission" date="2015-01" db="EMBL/GenBank/DDBJ databases">
        <title>Evolutionary Origins and Diversification of the Mycorrhizal Mutualists.</title>
        <authorList>
            <consortium name="DOE Joint Genome Institute"/>
            <consortium name="Mycorrhizal Genomics Consortium"/>
            <person name="Kohler A."/>
            <person name="Kuo A."/>
            <person name="Nagy L.G."/>
            <person name="Floudas D."/>
            <person name="Copeland A."/>
            <person name="Barry K.W."/>
            <person name="Cichocki N."/>
            <person name="Veneault-Fourrey C."/>
            <person name="LaButti K."/>
            <person name="Lindquist E.A."/>
            <person name="Lipzen A."/>
            <person name="Lundell T."/>
            <person name="Morin E."/>
            <person name="Murat C."/>
            <person name="Riley R."/>
            <person name="Ohm R."/>
            <person name="Sun H."/>
            <person name="Tunlid A."/>
            <person name="Henrissat B."/>
            <person name="Grigoriev I.V."/>
            <person name="Hibbett D.S."/>
            <person name="Martin F."/>
        </authorList>
    </citation>
    <scope>NUCLEOTIDE SEQUENCE [LARGE SCALE GENOMIC DNA]</scope>
    <source>
        <strain evidence="11">MUT 4182</strain>
    </source>
</reference>
<feature type="domain" description="C3H1-type" evidence="9">
    <location>
        <begin position="200"/>
        <end position="232"/>
    </location>
</feature>
<evidence type="ECO:0000256" key="3">
    <source>
        <dbReference type="ARBA" id="ARBA00022737"/>
    </source>
</evidence>
<gene>
    <name evidence="10" type="ORF">M407DRAFT_74347</name>
</gene>
<feature type="zinc finger region" description="C3H1-type" evidence="6">
    <location>
        <begin position="66"/>
        <end position="93"/>
    </location>
</feature>
<feature type="compositionally biased region" description="Basic and acidic residues" evidence="7">
    <location>
        <begin position="23"/>
        <end position="33"/>
    </location>
</feature>
<evidence type="ECO:0000256" key="1">
    <source>
        <dbReference type="ARBA" id="ARBA00022679"/>
    </source>
</evidence>
<dbReference type="Proteomes" id="UP000054248">
    <property type="component" value="Unassembled WGS sequence"/>
</dbReference>
<sequence>MPGGLGRNGSKLSSQPEAGPSHPRVDKTKTNKPQKEYQACRYFTTPRGCYNGDGCRFLHDGPEPPREMSKICRFYAKGYCLHGSKCWYKHVAPTHKVDTAEPSEEAEPEPPESAEEITCGICFEVPGQFGLLNGCSHPFCLNCLRDWRKSSKKDIHLVFSNIIKTCPLCRAESRFITPSSRFYPLGDPKREELIAAYKESMARINCRYFEKSSPIKRFCPYGSDCFYKHEDPITGTVHRFDYGVEKMMLQYKEEIQRAARRGQARYRLSNPHAYWDPADVVEDLLAELESLSDGPDPLDAFADLNIQDSDVNLETPLAPLPAPFAEADPDAHWPTAEDLENVRSFYDLFARAIRPRDVSDSLLRRILQATDELIAAITTHPRVNGTTHFPQDIPVFYISCPAVASARSWAKWTQKQKRCN</sequence>
<dbReference type="OrthoDB" id="250836at2759"/>
<evidence type="ECO:0000256" key="5">
    <source>
        <dbReference type="ARBA" id="ARBA00022833"/>
    </source>
</evidence>
<reference evidence="10 11" key="1">
    <citation type="submission" date="2014-04" db="EMBL/GenBank/DDBJ databases">
        <authorList>
            <consortium name="DOE Joint Genome Institute"/>
            <person name="Kuo A."/>
            <person name="Girlanda M."/>
            <person name="Perotto S."/>
            <person name="Kohler A."/>
            <person name="Nagy L.G."/>
            <person name="Floudas D."/>
            <person name="Copeland A."/>
            <person name="Barry K.W."/>
            <person name="Cichocki N."/>
            <person name="Veneault-Fourrey C."/>
            <person name="LaButti K."/>
            <person name="Lindquist E.A."/>
            <person name="Lipzen A."/>
            <person name="Lundell T."/>
            <person name="Morin E."/>
            <person name="Murat C."/>
            <person name="Sun H."/>
            <person name="Tunlid A."/>
            <person name="Henrissat B."/>
            <person name="Grigoriev I.V."/>
            <person name="Hibbett D.S."/>
            <person name="Martin F."/>
            <person name="Nordberg H.P."/>
            <person name="Cantor M.N."/>
            <person name="Hua S.X."/>
        </authorList>
    </citation>
    <scope>NUCLEOTIDE SEQUENCE [LARGE SCALE GENOMIC DNA]</scope>
    <source>
        <strain evidence="10 11">MUT 4182</strain>
    </source>
</reference>
<name>A0A0C3KYP9_9AGAM</name>
<feature type="zinc finger region" description="C3H1-type" evidence="6">
    <location>
        <begin position="200"/>
        <end position="232"/>
    </location>
</feature>
<evidence type="ECO:0000256" key="7">
    <source>
        <dbReference type="SAM" id="MobiDB-lite"/>
    </source>
</evidence>
<dbReference type="InterPro" id="IPR036855">
    <property type="entry name" value="Znf_CCCH_sf"/>
</dbReference>
<feature type="domain" description="RING-type" evidence="8">
    <location>
        <begin position="119"/>
        <end position="170"/>
    </location>
</feature>
<dbReference type="PROSITE" id="PS50089">
    <property type="entry name" value="ZF_RING_2"/>
    <property type="match status" value="1"/>
</dbReference>
<feature type="region of interest" description="Disordered" evidence="7">
    <location>
        <begin position="1"/>
        <end position="33"/>
    </location>
</feature>
<dbReference type="PROSITE" id="PS00518">
    <property type="entry name" value="ZF_RING_1"/>
    <property type="match status" value="1"/>
</dbReference>
<dbReference type="AlphaFoldDB" id="A0A0C3KYP9"/>
<dbReference type="Gene3D" id="4.10.1000.10">
    <property type="entry name" value="Zinc finger, CCCH-type"/>
    <property type="match status" value="1"/>
</dbReference>
<dbReference type="SMART" id="SM00184">
    <property type="entry name" value="RING"/>
    <property type="match status" value="1"/>
</dbReference>
<dbReference type="SUPFAM" id="SSF90229">
    <property type="entry name" value="CCCH zinc finger"/>
    <property type="match status" value="2"/>
</dbReference>
<dbReference type="Gene3D" id="3.30.40.10">
    <property type="entry name" value="Zinc/RING finger domain, C3HC4 (zinc finger)"/>
    <property type="match status" value="1"/>
</dbReference>
<dbReference type="InterPro" id="IPR017907">
    <property type="entry name" value="Znf_RING_CS"/>
</dbReference>
<accession>A0A0C3KYP9</accession>
<keyword evidence="3" id="KW-0677">Repeat</keyword>
<evidence type="ECO:0000313" key="11">
    <source>
        <dbReference type="Proteomes" id="UP000054248"/>
    </source>
</evidence>
<protein>
    <submittedName>
        <fullName evidence="10">Uncharacterized protein</fullName>
    </submittedName>
</protein>
<dbReference type="HOGENOM" id="CLU_654160_0_0_1"/>
<dbReference type="SUPFAM" id="SSF57850">
    <property type="entry name" value="RING/U-box"/>
    <property type="match status" value="1"/>
</dbReference>
<keyword evidence="5 6" id="KW-0862">Zinc</keyword>
<dbReference type="EMBL" id="KN823023">
    <property type="protein sequence ID" value="KIO26503.1"/>
    <property type="molecule type" value="Genomic_DNA"/>
</dbReference>
<keyword evidence="1" id="KW-0808">Transferase</keyword>
<dbReference type="GO" id="GO:0000209">
    <property type="term" value="P:protein polyubiquitination"/>
    <property type="evidence" value="ECO:0007669"/>
    <property type="project" value="InterPro"/>
</dbReference>
<keyword evidence="11" id="KW-1185">Reference proteome</keyword>
<evidence type="ECO:0000259" key="9">
    <source>
        <dbReference type="PROSITE" id="PS50103"/>
    </source>
</evidence>
<proteinExistence type="predicted"/>
<feature type="domain" description="C3H1-type" evidence="9">
    <location>
        <begin position="66"/>
        <end position="93"/>
    </location>
</feature>
<dbReference type="InterPro" id="IPR000571">
    <property type="entry name" value="Znf_CCCH"/>
</dbReference>
<dbReference type="InterPro" id="IPR041367">
    <property type="entry name" value="Znf-CCCH_4"/>
</dbReference>
<dbReference type="CDD" id="cd16521">
    <property type="entry name" value="RING-HC_MKRN"/>
    <property type="match status" value="1"/>
</dbReference>
<feature type="zinc finger region" description="C3H1-type" evidence="6">
    <location>
        <begin position="34"/>
        <end position="62"/>
    </location>
</feature>
<dbReference type="Pfam" id="PF00097">
    <property type="entry name" value="zf-C3HC4"/>
    <property type="match status" value="1"/>
</dbReference>
<dbReference type="SMART" id="SM00356">
    <property type="entry name" value="ZnF_C3H1"/>
    <property type="match status" value="3"/>
</dbReference>
<dbReference type="GO" id="GO:0061630">
    <property type="term" value="F:ubiquitin protein ligase activity"/>
    <property type="evidence" value="ECO:0007669"/>
    <property type="project" value="UniProtKB-EC"/>
</dbReference>
<dbReference type="PROSITE" id="PS50103">
    <property type="entry name" value="ZF_C3H1"/>
    <property type="match status" value="3"/>
</dbReference>
<evidence type="ECO:0000259" key="8">
    <source>
        <dbReference type="PROSITE" id="PS50089"/>
    </source>
</evidence>
<dbReference type="InterPro" id="IPR018957">
    <property type="entry name" value="Znf_C3HC4_RING-type"/>
</dbReference>
<dbReference type="PANTHER" id="PTHR11224:SF10">
    <property type="entry name" value="IP09428P-RELATED"/>
    <property type="match status" value="1"/>
</dbReference>
<dbReference type="InterPro" id="IPR045072">
    <property type="entry name" value="MKRN-like"/>
</dbReference>
<dbReference type="InterPro" id="IPR001841">
    <property type="entry name" value="Znf_RING"/>
</dbReference>
<evidence type="ECO:0000256" key="6">
    <source>
        <dbReference type="PROSITE-ProRule" id="PRU00723"/>
    </source>
</evidence>
<dbReference type="PANTHER" id="PTHR11224">
    <property type="entry name" value="MAKORIN-RELATED"/>
    <property type="match status" value="1"/>
</dbReference>
<keyword evidence="4 6" id="KW-0863">Zinc-finger</keyword>
<evidence type="ECO:0000256" key="2">
    <source>
        <dbReference type="ARBA" id="ARBA00022723"/>
    </source>
</evidence>
<dbReference type="InterPro" id="IPR013083">
    <property type="entry name" value="Znf_RING/FYVE/PHD"/>
</dbReference>
<dbReference type="GO" id="GO:0008270">
    <property type="term" value="F:zinc ion binding"/>
    <property type="evidence" value="ECO:0007669"/>
    <property type="project" value="UniProtKB-KW"/>
</dbReference>
<feature type="domain" description="C3H1-type" evidence="9">
    <location>
        <begin position="34"/>
        <end position="62"/>
    </location>
</feature>
<evidence type="ECO:0000256" key="4">
    <source>
        <dbReference type="ARBA" id="ARBA00022771"/>
    </source>
</evidence>
<dbReference type="Pfam" id="PF18044">
    <property type="entry name" value="zf-CCCH_4"/>
    <property type="match status" value="1"/>
</dbReference>